<protein>
    <recommendedName>
        <fullName evidence="7">LIM zinc-binding domain-containing protein</fullName>
    </recommendedName>
</protein>
<evidence type="ECO:0000256" key="3">
    <source>
        <dbReference type="ARBA" id="ARBA00022833"/>
    </source>
</evidence>
<evidence type="ECO:0000259" key="7">
    <source>
        <dbReference type="PROSITE" id="PS50023"/>
    </source>
</evidence>
<feature type="domain" description="LIM zinc-binding" evidence="7">
    <location>
        <begin position="61"/>
        <end position="125"/>
    </location>
</feature>
<dbReference type="GO" id="GO:0005634">
    <property type="term" value="C:nucleus"/>
    <property type="evidence" value="ECO:0007669"/>
    <property type="project" value="TreeGrafter"/>
</dbReference>
<dbReference type="InterPro" id="IPR001781">
    <property type="entry name" value="Znf_LIM"/>
</dbReference>
<dbReference type="GO" id="GO:0046872">
    <property type="term" value="F:metal ion binding"/>
    <property type="evidence" value="ECO:0007669"/>
    <property type="project" value="UniProtKB-KW"/>
</dbReference>
<evidence type="ECO:0000256" key="5">
    <source>
        <dbReference type="PROSITE-ProRule" id="PRU00125"/>
    </source>
</evidence>
<dbReference type="GO" id="GO:0003712">
    <property type="term" value="F:transcription coregulator activity"/>
    <property type="evidence" value="ECO:0007669"/>
    <property type="project" value="TreeGrafter"/>
</dbReference>
<dbReference type="SUPFAM" id="SSF57716">
    <property type="entry name" value="Glucocorticoid receptor-like (DNA-binding domain)"/>
    <property type="match status" value="2"/>
</dbReference>
<feature type="compositionally biased region" description="Low complexity" evidence="6">
    <location>
        <begin position="8"/>
        <end position="19"/>
    </location>
</feature>
<feature type="region of interest" description="Disordered" evidence="6">
    <location>
        <begin position="1"/>
        <end position="50"/>
    </location>
</feature>
<accession>A0AA88L936</accession>
<gene>
    <name evidence="8" type="ORF">QYM36_003246</name>
</gene>
<proteinExistence type="predicted"/>
<dbReference type="EMBL" id="JAVRJZ010000005">
    <property type="protein sequence ID" value="KAK2722983.1"/>
    <property type="molecule type" value="Genomic_DNA"/>
</dbReference>
<dbReference type="GO" id="GO:0030018">
    <property type="term" value="C:Z disc"/>
    <property type="evidence" value="ECO:0007669"/>
    <property type="project" value="TreeGrafter"/>
</dbReference>
<keyword evidence="3 5" id="KW-0862">Zinc</keyword>
<dbReference type="SMART" id="SM00132">
    <property type="entry name" value="LIM"/>
    <property type="match status" value="3"/>
</dbReference>
<keyword evidence="1 5" id="KW-0479">Metal-binding</keyword>
<dbReference type="AlphaFoldDB" id="A0AA88L936"/>
<reference evidence="8" key="1">
    <citation type="submission" date="2023-07" db="EMBL/GenBank/DDBJ databases">
        <title>Chromosome-level genome assembly of Artemia franciscana.</title>
        <authorList>
            <person name="Jo E."/>
        </authorList>
    </citation>
    <scope>NUCLEOTIDE SEQUENCE</scope>
    <source>
        <tissue evidence="8">Whole body</tissue>
    </source>
</reference>
<dbReference type="PROSITE" id="PS50023">
    <property type="entry name" value="LIM_DOMAIN_2"/>
    <property type="match status" value="3"/>
</dbReference>
<dbReference type="PROSITE" id="PS00478">
    <property type="entry name" value="LIM_DOMAIN_1"/>
    <property type="match status" value="2"/>
</dbReference>
<dbReference type="Proteomes" id="UP001187531">
    <property type="component" value="Unassembled WGS sequence"/>
</dbReference>
<dbReference type="PANTHER" id="PTHR24205:SF4">
    <property type="entry name" value="PROTEIN ESPINAS"/>
    <property type="match status" value="1"/>
</dbReference>
<evidence type="ECO:0000256" key="4">
    <source>
        <dbReference type="ARBA" id="ARBA00023038"/>
    </source>
</evidence>
<dbReference type="CDD" id="cd08368">
    <property type="entry name" value="LIM"/>
    <property type="match status" value="1"/>
</dbReference>
<keyword evidence="9" id="KW-1185">Reference proteome</keyword>
<evidence type="ECO:0000313" key="8">
    <source>
        <dbReference type="EMBL" id="KAK2722983.1"/>
    </source>
</evidence>
<evidence type="ECO:0000256" key="6">
    <source>
        <dbReference type="SAM" id="MobiDB-lite"/>
    </source>
</evidence>
<name>A0AA88L936_ARTSF</name>
<keyword evidence="4 5" id="KW-0440">LIM domain</keyword>
<dbReference type="PANTHER" id="PTHR24205">
    <property type="entry name" value="FOUR AND A HALF LIM DOMAINS PROTEIN"/>
    <property type="match status" value="1"/>
</dbReference>
<dbReference type="Pfam" id="PF00412">
    <property type="entry name" value="LIM"/>
    <property type="match status" value="3"/>
</dbReference>
<sequence length="239" mass="27373">MDKCWSFVKTSRTKVTTKSYHQESIPRDSSSSSSDSSDDEDNDKGAVISSLDSDDTKFKCALKKNCREGDHKKRTTGSKKVEYKKKQWHDKCFVCEVCKTDFSNKSFLYKEKNFYCQSCYHDKFAPKCQKCSKNILNEVLKYDGGAYHKDCFVCHTCRLTLAGKKFMKHDGNLVCTDCYSKSYAKTCHSCTKAVMGDVIVFEDKHWHKDCFVCHTCNSSLAGNKFLKSGEHLKCEKCAR</sequence>
<organism evidence="8 9">
    <name type="scientific">Artemia franciscana</name>
    <name type="common">Brine shrimp</name>
    <name type="synonym">Artemia sanfranciscana</name>
    <dbReference type="NCBI Taxonomy" id="6661"/>
    <lineage>
        <taxon>Eukaryota</taxon>
        <taxon>Metazoa</taxon>
        <taxon>Ecdysozoa</taxon>
        <taxon>Arthropoda</taxon>
        <taxon>Crustacea</taxon>
        <taxon>Branchiopoda</taxon>
        <taxon>Anostraca</taxon>
        <taxon>Artemiidae</taxon>
        <taxon>Artemia</taxon>
    </lineage>
</organism>
<feature type="domain" description="LIM zinc-binding" evidence="7">
    <location>
        <begin position="126"/>
        <end position="185"/>
    </location>
</feature>
<comment type="caution">
    <text evidence="8">The sequence shown here is derived from an EMBL/GenBank/DDBJ whole genome shotgun (WGS) entry which is preliminary data.</text>
</comment>
<keyword evidence="2" id="KW-0677">Repeat</keyword>
<evidence type="ECO:0000313" key="9">
    <source>
        <dbReference type="Proteomes" id="UP001187531"/>
    </source>
</evidence>
<dbReference type="Gene3D" id="2.10.110.10">
    <property type="entry name" value="Cysteine Rich Protein"/>
    <property type="match status" value="3"/>
</dbReference>
<feature type="domain" description="LIM zinc-binding" evidence="7">
    <location>
        <begin position="186"/>
        <end position="239"/>
    </location>
</feature>
<evidence type="ECO:0000256" key="2">
    <source>
        <dbReference type="ARBA" id="ARBA00022737"/>
    </source>
</evidence>
<evidence type="ECO:0000256" key="1">
    <source>
        <dbReference type="ARBA" id="ARBA00022723"/>
    </source>
</evidence>